<dbReference type="OrthoDB" id="10264062at2759"/>
<dbReference type="FunFam" id="1.10.8.270:FF:000005">
    <property type="entry name" value="TBC1 domain family member 15"/>
    <property type="match status" value="1"/>
</dbReference>
<comment type="subcellular location">
    <subcellularLocation>
        <location evidence="1">Cytoplasm</location>
    </subcellularLocation>
</comment>
<feature type="domain" description="Rab-GAP TBC" evidence="11">
    <location>
        <begin position="314"/>
        <end position="524"/>
    </location>
</feature>
<dbReference type="AlphaFoldDB" id="A0A6P8ZP56"/>
<dbReference type="PANTHER" id="PTHR22957">
    <property type="entry name" value="TBC1 DOMAIN FAMILY MEMBER GTPASE-ACTIVATING PROTEIN"/>
    <property type="match status" value="1"/>
</dbReference>
<dbReference type="KEGG" id="tpal:117646585"/>
<name>A0A6P8ZP56_THRPL</name>
<keyword evidence="12" id="KW-1185">Reference proteome</keyword>
<dbReference type="CTD" id="33184"/>
<evidence type="ECO:0000256" key="8">
    <source>
        <dbReference type="ARBA" id="ARBA00067480"/>
    </source>
</evidence>
<dbReference type="SUPFAM" id="SSF47923">
    <property type="entry name" value="Ypt/Rab-GAP domain of gyp1p"/>
    <property type="match status" value="2"/>
</dbReference>
<dbReference type="Gene3D" id="1.10.472.80">
    <property type="entry name" value="Ypt/Rab-GAP domain of gyp1p, domain 3"/>
    <property type="match status" value="1"/>
</dbReference>
<dbReference type="FunFam" id="1.10.472.80:FF:000005">
    <property type="entry name" value="TBC1 domain family member 15"/>
    <property type="match status" value="1"/>
</dbReference>
<keyword evidence="2" id="KW-0343">GTPase activation</keyword>
<evidence type="ECO:0000256" key="7">
    <source>
        <dbReference type="ARBA" id="ARBA00065268"/>
    </source>
</evidence>
<reference evidence="13" key="1">
    <citation type="submission" date="2025-08" db="UniProtKB">
        <authorList>
            <consortium name="RefSeq"/>
        </authorList>
    </citation>
    <scope>IDENTIFICATION</scope>
    <source>
        <tissue evidence="13">Total insect</tissue>
    </source>
</reference>
<evidence type="ECO:0000256" key="4">
    <source>
        <dbReference type="ARBA" id="ARBA00022553"/>
    </source>
</evidence>
<comment type="subunit">
    <text evidence="7">Interacts with non-phosphorylated form of RAB8A; phosphorylation of RAB8A at 'Thr-72' disrupts this interaction. Interacts with ARMC12.</text>
</comment>
<dbReference type="FunCoup" id="A0A6P8ZP56">
    <property type="interactions" value="286"/>
</dbReference>
<dbReference type="GO" id="GO:0005096">
    <property type="term" value="F:GTPase activator activity"/>
    <property type="evidence" value="ECO:0007669"/>
    <property type="project" value="UniProtKB-KW"/>
</dbReference>
<evidence type="ECO:0000259" key="11">
    <source>
        <dbReference type="PROSITE" id="PS50086"/>
    </source>
</evidence>
<evidence type="ECO:0000256" key="3">
    <source>
        <dbReference type="ARBA" id="ARBA00022490"/>
    </source>
</evidence>
<evidence type="ECO:0000256" key="1">
    <source>
        <dbReference type="ARBA" id="ARBA00004496"/>
    </source>
</evidence>
<dbReference type="Pfam" id="PF00566">
    <property type="entry name" value="RabGAP-TBC"/>
    <property type="match status" value="1"/>
</dbReference>
<keyword evidence="4" id="KW-0597">Phosphoprotein</keyword>
<proteinExistence type="predicted"/>
<dbReference type="InParanoid" id="A0A6P8ZP56"/>
<keyword evidence="5" id="KW-0007">Acetylation</keyword>
<dbReference type="InterPro" id="IPR035969">
    <property type="entry name" value="Rab-GAP_TBC_sf"/>
</dbReference>
<evidence type="ECO:0000256" key="5">
    <source>
        <dbReference type="ARBA" id="ARBA00022990"/>
    </source>
</evidence>
<dbReference type="SMART" id="SM00164">
    <property type="entry name" value="TBC"/>
    <property type="match status" value="1"/>
</dbReference>
<dbReference type="GO" id="GO:0005737">
    <property type="term" value="C:cytoplasm"/>
    <property type="evidence" value="ECO:0007669"/>
    <property type="project" value="UniProtKB-SubCell"/>
</dbReference>
<evidence type="ECO:0000313" key="13">
    <source>
        <dbReference type="RefSeq" id="XP_034243519.1"/>
    </source>
</evidence>
<feature type="region of interest" description="Disordered" evidence="10">
    <location>
        <begin position="1"/>
        <end position="26"/>
    </location>
</feature>
<evidence type="ECO:0000256" key="9">
    <source>
        <dbReference type="ARBA" id="ARBA00082539"/>
    </source>
</evidence>
<evidence type="ECO:0000256" key="2">
    <source>
        <dbReference type="ARBA" id="ARBA00022468"/>
    </source>
</evidence>
<dbReference type="PANTHER" id="PTHR22957:SF645">
    <property type="entry name" value="LD27216P"/>
    <property type="match status" value="1"/>
</dbReference>
<dbReference type="RefSeq" id="XP_034243519.1">
    <property type="nucleotide sequence ID" value="XM_034387628.1"/>
</dbReference>
<feature type="compositionally biased region" description="Basic and acidic residues" evidence="10">
    <location>
        <begin position="1"/>
        <end position="18"/>
    </location>
</feature>
<organism evidence="13">
    <name type="scientific">Thrips palmi</name>
    <name type="common">Melon thrips</name>
    <dbReference type="NCBI Taxonomy" id="161013"/>
    <lineage>
        <taxon>Eukaryota</taxon>
        <taxon>Metazoa</taxon>
        <taxon>Ecdysozoa</taxon>
        <taxon>Arthropoda</taxon>
        <taxon>Hexapoda</taxon>
        <taxon>Insecta</taxon>
        <taxon>Pterygota</taxon>
        <taxon>Neoptera</taxon>
        <taxon>Paraneoptera</taxon>
        <taxon>Thysanoptera</taxon>
        <taxon>Terebrantia</taxon>
        <taxon>Thripoidea</taxon>
        <taxon>Thripidae</taxon>
        <taxon>Thrips</taxon>
    </lineage>
</organism>
<feature type="region of interest" description="Disordered" evidence="10">
    <location>
        <begin position="606"/>
        <end position="627"/>
    </location>
</feature>
<dbReference type="Gene3D" id="1.10.8.270">
    <property type="entry name" value="putative rabgap domain of human tbc1 domain family member 14 like domains"/>
    <property type="match status" value="1"/>
</dbReference>
<evidence type="ECO:0000256" key="10">
    <source>
        <dbReference type="SAM" id="MobiDB-lite"/>
    </source>
</evidence>
<dbReference type="Proteomes" id="UP000515158">
    <property type="component" value="Unplaced"/>
</dbReference>
<evidence type="ECO:0000313" key="12">
    <source>
        <dbReference type="Proteomes" id="UP000515158"/>
    </source>
</evidence>
<dbReference type="GeneID" id="117646585"/>
<keyword evidence="3" id="KW-0963">Cytoplasm</keyword>
<feature type="compositionally biased region" description="Acidic residues" evidence="10">
    <location>
        <begin position="608"/>
        <end position="620"/>
    </location>
</feature>
<evidence type="ECO:0000256" key="6">
    <source>
        <dbReference type="ARBA" id="ARBA00055283"/>
    </source>
</evidence>
<dbReference type="InterPro" id="IPR000195">
    <property type="entry name" value="Rab-GAP-TBC_dom"/>
</dbReference>
<dbReference type="PROSITE" id="PS50086">
    <property type="entry name" value="TBC_RABGAP"/>
    <property type="match status" value="1"/>
</dbReference>
<protein>
    <recommendedName>
        <fullName evidence="8">TBC1 domain family member 15</fullName>
    </recommendedName>
    <alternativeName>
        <fullName evidence="9">GTPase-activating protein RAB7</fullName>
    </alternativeName>
</protein>
<accession>A0A6P8ZP56</accession>
<gene>
    <name evidence="13" type="primary">LOC117646585</name>
</gene>
<sequence length="654" mass="75180">MNNGDKLSRTAETDKTETMEDSGEQGTELCSHHNVILKSYKNYDNFGVLSLVQYGPVKYIEWKAAEVNVDSDTQDQEWAVVSTGRSSRHRSNSECIRAEPLRLNTVNLKSFKVSRHRHGQHLTFAKRDESRSFITFIFYQANADIFVKSLMGHLKIYRSKKDKNLYHLDEDDNQETQELRRSFAELNLFTETTPYGMWNFIGQFRQRPYETTMGAFCKITDALLYRPAEDDEDDENHVAELLNQSLNNFDDPVIANVSGEEYEVIGSHTTPVLPSRPLVTRGSPLSVDRWAQAMDAEGKVTDFAAIKKIVFHGGVSPTLRYEVWKFLLGYYPWNSTYAERMHLRKAKVEEYFKMKQQWKSMTPGQEERFSDFRDRKSLIDKDVKRTDRVLPFFAGDDNPNVEVLNSILMTYLMYNFDLGYVQGMSDLLSPILQLMSNEADTFWCFAGFMERVCTNFDMDQAGMKLQLQQLHTLLSVLDPQFTQYLDRHDSGNMFFCFRWLLVLFKREFSQEDIMRLWEVFWSDLPCPNFHLLFCAAILDSEKETLYANNSGFTEILKHVNELSMTINIDSTLCKAEGLYAQLLSIESNLPDAVRIIIGLEPLNATAGDSEDDDIEDDDGDASTHAEHDSSIETVTLGALGGEVAFDRGINLQYL</sequence>
<comment type="function">
    <text evidence="6">Acts as a GTPase activating protein for RAB7A. Does not act on RAB4, RAB5 or RAB6.</text>
</comment>